<evidence type="ECO:0000313" key="2">
    <source>
        <dbReference type="EMBL" id="WRT68761.1"/>
    </source>
</evidence>
<keyword evidence="3" id="KW-1185">Reference proteome</keyword>
<feature type="compositionally biased region" description="Basic and acidic residues" evidence="1">
    <location>
        <begin position="449"/>
        <end position="464"/>
    </location>
</feature>
<gene>
    <name evidence="2" type="ORF">IL334_005741</name>
</gene>
<proteinExistence type="predicted"/>
<dbReference type="EMBL" id="CP141887">
    <property type="protein sequence ID" value="WRT68761.1"/>
    <property type="molecule type" value="Genomic_DNA"/>
</dbReference>
<accession>A0ABZ1D4J7</accession>
<feature type="region of interest" description="Disordered" evidence="1">
    <location>
        <begin position="49"/>
        <end position="92"/>
    </location>
</feature>
<reference evidence="2 3" key="1">
    <citation type="submission" date="2024-01" db="EMBL/GenBank/DDBJ databases">
        <title>Comparative genomics of Cryptococcus and Kwoniella reveals pathogenesis evolution and contrasting modes of karyotype evolution via chromosome fusion or intercentromeric recombination.</title>
        <authorList>
            <person name="Coelho M.A."/>
            <person name="David-Palma M."/>
            <person name="Shea T."/>
            <person name="Bowers K."/>
            <person name="McGinley-Smith S."/>
            <person name="Mohammad A.W."/>
            <person name="Gnirke A."/>
            <person name="Yurkov A.M."/>
            <person name="Nowrousian M."/>
            <person name="Sun S."/>
            <person name="Cuomo C.A."/>
            <person name="Heitman J."/>
        </authorList>
    </citation>
    <scope>NUCLEOTIDE SEQUENCE [LARGE SCALE GENOMIC DNA]</scope>
    <source>
        <strain evidence="2">CBS 11374</strain>
    </source>
</reference>
<feature type="region of interest" description="Disordered" evidence="1">
    <location>
        <begin position="174"/>
        <end position="233"/>
    </location>
</feature>
<evidence type="ECO:0000313" key="3">
    <source>
        <dbReference type="Proteomes" id="UP001329825"/>
    </source>
</evidence>
<sequence length="565" mass="63301">MQCSSSIRTYVFRSIILPFLSPGQLTASTSAVHRRGRCSAASISHTARCSHTSTTGCPPIPREVDGGQKSTQRRSVSTYQPIRGHDPPPSIESQRRAKAYLGLTVQGRKEKTRLPGHAETSAMALQSIMQAYGLGKLGSQRRTGITRKEYDQARQREHDGPSQDMTLTTSSIKHTASTQISSNTPIPKPTEQSTLEKEQSSHTVPPFTKSQQDDTPLTSFSSSQPAAISQGSTAKIRIKATPSTQIPPVIQRLLSGRLFRLAVFHLLSTPEYAINGELLSSIADTLERGGAGKLAKRLRRGWEVFSANTDRTDLKDGKNKEFKRMRLFSDARSVKEDRLPANHWNLPLIPPSKPSDTVNRQNALTNYYNAHLQYLLTRPYLSQSSHIPITEQPRVNAWPAPSPNLSQLRRLLSTVKTLERTRGFRPDRKTANLVLRCWLRSAAPSASRDGNENSLREYRDKEGNTRSTRKMLSEKGLNVKELRMLFDILSKIISSNRLKTHTDISNVEKEAIDSDEKEKEWEDIILPFGKPIIRAMKGLGDKRGVEMVRQWMEKEQLALLGAELH</sequence>
<name>A0ABZ1D4J7_9TREE</name>
<evidence type="ECO:0000256" key="1">
    <source>
        <dbReference type="SAM" id="MobiDB-lite"/>
    </source>
</evidence>
<dbReference type="Proteomes" id="UP001329825">
    <property type="component" value="Chromosome 7"/>
</dbReference>
<feature type="region of interest" description="Disordered" evidence="1">
    <location>
        <begin position="444"/>
        <end position="471"/>
    </location>
</feature>
<feature type="compositionally biased region" description="Polar residues" evidence="1">
    <location>
        <begin position="208"/>
        <end position="233"/>
    </location>
</feature>
<dbReference type="RefSeq" id="XP_062793500.1">
    <property type="nucleotide sequence ID" value="XM_062937449.1"/>
</dbReference>
<feature type="compositionally biased region" description="Polar residues" evidence="1">
    <location>
        <begin position="174"/>
        <end position="193"/>
    </location>
</feature>
<organism evidence="2 3">
    <name type="scientific">Kwoniella shivajii</name>
    <dbReference type="NCBI Taxonomy" id="564305"/>
    <lineage>
        <taxon>Eukaryota</taxon>
        <taxon>Fungi</taxon>
        <taxon>Dikarya</taxon>
        <taxon>Basidiomycota</taxon>
        <taxon>Agaricomycotina</taxon>
        <taxon>Tremellomycetes</taxon>
        <taxon>Tremellales</taxon>
        <taxon>Cryptococcaceae</taxon>
        <taxon>Kwoniella</taxon>
    </lineage>
</organism>
<protein>
    <submittedName>
        <fullName evidence="2">Uncharacterized protein</fullName>
    </submittedName>
</protein>
<dbReference type="GeneID" id="87957871"/>
<feature type="compositionally biased region" description="Polar residues" evidence="1">
    <location>
        <begin position="68"/>
        <end position="80"/>
    </location>
</feature>